<keyword evidence="5 11" id="KW-0812">Transmembrane</keyword>
<evidence type="ECO:0000313" key="13">
    <source>
        <dbReference type="EMBL" id="AQY22704.1"/>
    </source>
</evidence>
<comment type="function">
    <text evidence="11 12">Key component of the proton channel; it plays a direct role in the translocation of protons across the membrane.</text>
</comment>
<evidence type="ECO:0000256" key="10">
    <source>
        <dbReference type="ARBA" id="ARBA00023310"/>
    </source>
</evidence>
<dbReference type="InterPro" id="IPR045083">
    <property type="entry name" value="ATP_synth_F0_asu_bact/mt"/>
</dbReference>
<feature type="transmembrane region" description="Helical" evidence="11">
    <location>
        <begin position="116"/>
        <end position="133"/>
    </location>
</feature>
<dbReference type="PANTHER" id="PTHR11410">
    <property type="entry name" value="ATP SYNTHASE SUBUNIT A"/>
    <property type="match status" value="1"/>
</dbReference>
<reference evidence="13 14" key="1">
    <citation type="submission" date="2015-06" db="EMBL/GenBank/DDBJ databases">
        <title>R. anatipestifer strain HXb2 is the most virulent strain so far, and the genome sequence would help us uncover the pathogenesis.</title>
        <authorList>
            <person name="Hu Q."/>
            <person name="Qi J."/>
            <person name="Bo H."/>
            <person name="Liu G."/>
            <person name="Tao M."/>
            <person name="Ding Y."/>
            <person name="Xue Y."/>
        </authorList>
    </citation>
    <scope>NUCLEOTIDE SEQUENCE [LARGE SCALE GENOMIC DNA]</scope>
    <source>
        <strain evidence="13 14">HXb2</strain>
    </source>
</reference>
<keyword evidence="8 11" id="KW-0406">Ion transport</keyword>
<accession>A0A1S7DUB5</accession>
<dbReference type="Gene3D" id="1.20.120.220">
    <property type="entry name" value="ATP synthase, F0 complex, subunit A"/>
    <property type="match status" value="1"/>
</dbReference>
<dbReference type="Proteomes" id="UP000189883">
    <property type="component" value="Chromosome"/>
</dbReference>
<name>A0A1S7DUB5_RIEAN</name>
<keyword evidence="7 11" id="KW-1133">Transmembrane helix</keyword>
<dbReference type="HAMAP" id="MF_01393">
    <property type="entry name" value="ATP_synth_a_bact"/>
    <property type="match status" value="1"/>
</dbReference>
<proteinExistence type="inferred from homology"/>
<evidence type="ECO:0000313" key="14">
    <source>
        <dbReference type="Proteomes" id="UP000189883"/>
    </source>
</evidence>
<evidence type="ECO:0000256" key="1">
    <source>
        <dbReference type="ARBA" id="ARBA00004141"/>
    </source>
</evidence>
<organism evidence="13 14">
    <name type="scientific">Riemerella anatipestifer</name>
    <name type="common">Moraxella anatipestifer</name>
    <dbReference type="NCBI Taxonomy" id="34085"/>
    <lineage>
        <taxon>Bacteria</taxon>
        <taxon>Pseudomonadati</taxon>
        <taxon>Bacteroidota</taxon>
        <taxon>Flavobacteriia</taxon>
        <taxon>Flavobacteriales</taxon>
        <taxon>Weeksellaceae</taxon>
        <taxon>Riemerella</taxon>
    </lineage>
</organism>
<keyword evidence="9 11" id="KW-0472">Membrane</keyword>
<evidence type="ECO:0000256" key="5">
    <source>
        <dbReference type="ARBA" id="ARBA00022692"/>
    </source>
</evidence>
<dbReference type="CDD" id="cd00310">
    <property type="entry name" value="ATP-synt_Fo_a_6"/>
    <property type="match status" value="1"/>
</dbReference>
<evidence type="ECO:0000256" key="7">
    <source>
        <dbReference type="ARBA" id="ARBA00022989"/>
    </source>
</evidence>
<feature type="transmembrane region" description="Helical" evidence="11">
    <location>
        <begin position="240"/>
        <end position="259"/>
    </location>
</feature>
<keyword evidence="4 11" id="KW-0138">CF(0)</keyword>
<dbReference type="GO" id="GO:0045259">
    <property type="term" value="C:proton-transporting ATP synthase complex"/>
    <property type="evidence" value="ECO:0007669"/>
    <property type="project" value="UniProtKB-KW"/>
</dbReference>
<keyword evidence="3 11" id="KW-0813">Transport</keyword>
<feature type="transmembrane region" description="Helical" evidence="11">
    <location>
        <begin position="174"/>
        <end position="193"/>
    </location>
</feature>
<dbReference type="InterPro" id="IPR035908">
    <property type="entry name" value="F0_ATP_A_sf"/>
</dbReference>
<feature type="transmembrane region" description="Helical" evidence="11">
    <location>
        <begin position="280"/>
        <end position="306"/>
    </location>
</feature>
<keyword evidence="6 11" id="KW-0375">Hydrogen ion transport</keyword>
<comment type="subcellular location">
    <subcellularLocation>
        <location evidence="11 12">Cell membrane</location>
        <topology evidence="11 12">Multi-pass membrane protein</topology>
    </subcellularLocation>
    <subcellularLocation>
        <location evidence="1">Membrane</location>
        <topology evidence="1">Multi-pass membrane protein</topology>
    </subcellularLocation>
</comment>
<dbReference type="InterPro" id="IPR000568">
    <property type="entry name" value="ATP_synth_F0_asu"/>
</dbReference>
<evidence type="ECO:0000256" key="12">
    <source>
        <dbReference type="RuleBase" id="RU000483"/>
    </source>
</evidence>
<dbReference type="GO" id="GO:0005886">
    <property type="term" value="C:plasma membrane"/>
    <property type="evidence" value="ECO:0007669"/>
    <property type="project" value="UniProtKB-SubCell"/>
</dbReference>
<gene>
    <name evidence="11 13" type="primary">atpB</name>
    <name evidence="13" type="ORF">AB406_1762</name>
</gene>
<dbReference type="AlphaFoldDB" id="A0A1S7DUB5"/>
<dbReference type="GO" id="GO:0046933">
    <property type="term" value="F:proton-transporting ATP synthase activity, rotational mechanism"/>
    <property type="evidence" value="ECO:0007669"/>
    <property type="project" value="UniProtKB-UniRule"/>
</dbReference>
<evidence type="ECO:0000256" key="3">
    <source>
        <dbReference type="ARBA" id="ARBA00022448"/>
    </source>
</evidence>
<keyword evidence="11" id="KW-1003">Cell membrane</keyword>
<evidence type="ECO:0000256" key="2">
    <source>
        <dbReference type="ARBA" id="ARBA00006810"/>
    </source>
</evidence>
<dbReference type="EMBL" id="CP011859">
    <property type="protein sequence ID" value="AQY22704.1"/>
    <property type="molecule type" value="Genomic_DNA"/>
</dbReference>
<evidence type="ECO:0000256" key="4">
    <source>
        <dbReference type="ARBA" id="ARBA00022547"/>
    </source>
</evidence>
<comment type="similarity">
    <text evidence="2 11 12">Belongs to the ATPase A chain family.</text>
</comment>
<dbReference type="PANTHER" id="PTHR11410:SF0">
    <property type="entry name" value="ATP SYNTHASE SUBUNIT A"/>
    <property type="match status" value="1"/>
</dbReference>
<protein>
    <recommendedName>
        <fullName evidence="11 12">ATP synthase subunit a</fullName>
    </recommendedName>
    <alternativeName>
        <fullName evidence="11">ATP synthase F0 sector subunit a</fullName>
    </alternativeName>
    <alternativeName>
        <fullName evidence="11">F-ATPase subunit 6</fullName>
    </alternativeName>
</protein>
<dbReference type="PRINTS" id="PR00123">
    <property type="entry name" value="ATPASEA"/>
</dbReference>
<feature type="transmembrane region" description="Helical" evidence="11">
    <location>
        <begin position="312"/>
        <end position="333"/>
    </location>
</feature>
<evidence type="ECO:0000256" key="6">
    <source>
        <dbReference type="ARBA" id="ARBA00022781"/>
    </source>
</evidence>
<evidence type="ECO:0000256" key="11">
    <source>
        <dbReference type="HAMAP-Rule" id="MF_01393"/>
    </source>
</evidence>
<feature type="transmembrane region" description="Helical" evidence="11">
    <location>
        <begin position="200"/>
        <end position="220"/>
    </location>
</feature>
<dbReference type="Pfam" id="PF00119">
    <property type="entry name" value="ATP-synt_A"/>
    <property type="match status" value="1"/>
</dbReference>
<dbReference type="SUPFAM" id="SSF81336">
    <property type="entry name" value="F1F0 ATP synthase subunit A"/>
    <property type="match status" value="1"/>
</dbReference>
<evidence type="ECO:0000256" key="8">
    <source>
        <dbReference type="ARBA" id="ARBA00023065"/>
    </source>
</evidence>
<evidence type="ECO:0000256" key="9">
    <source>
        <dbReference type="ARBA" id="ARBA00023136"/>
    </source>
</evidence>
<keyword evidence="10 11" id="KW-0066">ATP synthesis</keyword>
<sequence>MGWANASTETKQPGEKYNPVPDIMHHISDSHSWHLWGEGDKSIGFSLPVILWDNGLKIFSSSHFGHHEDEVAQVDGNYYKLYHNKIYKTDANGTLEMHEGHPSNERPLDFSITKNVAQTLLAAVLLIILAFATKSSYTSSGVPKGIAKFLEPLVLFVRDDIALENIGTKKYLKYTPYLVTLFLFIWIVNLLGLIPGAANVSGNIAFTMVLAVLTFIIVTFSGKKTYWSHIFDPLGHNMPWAGKALVYVILVPVEILGMFTKPFALMIRLFANMTAGHIVILSLISLIFIMETYAIAPVSIMLTLFINTLELLVAALQAYIFTLLTALFIGMAVEEGHH</sequence>
<dbReference type="NCBIfam" id="TIGR01131">
    <property type="entry name" value="ATP_synt_6_or_A"/>
    <property type="match status" value="1"/>
</dbReference>